<reference evidence="2 3" key="1">
    <citation type="submission" date="2020-02" db="EMBL/GenBank/DDBJ databases">
        <authorList>
            <person name="Li X.-J."/>
            <person name="Feng X.-M."/>
        </authorList>
    </citation>
    <scope>NUCLEOTIDE SEQUENCE [LARGE SCALE GENOMIC DNA]</scope>
    <source>
        <strain evidence="2 3">CGMCC 4.7225</strain>
    </source>
</reference>
<dbReference type="Gene3D" id="3.20.20.150">
    <property type="entry name" value="Divalent-metal-dependent TIM barrel enzymes"/>
    <property type="match status" value="1"/>
</dbReference>
<dbReference type="RefSeq" id="WP_163817802.1">
    <property type="nucleotide sequence ID" value="NZ_JAAGOB010000003.1"/>
</dbReference>
<dbReference type="GO" id="GO:0016853">
    <property type="term" value="F:isomerase activity"/>
    <property type="evidence" value="ECO:0007669"/>
    <property type="project" value="UniProtKB-KW"/>
</dbReference>
<feature type="domain" description="Xylose isomerase-like TIM barrel" evidence="1">
    <location>
        <begin position="30"/>
        <end position="271"/>
    </location>
</feature>
<protein>
    <submittedName>
        <fullName evidence="2">Sugar phosphate isomerase/epimerase</fullName>
    </submittedName>
</protein>
<organism evidence="2 3">
    <name type="scientific">Phytoactinopolyspora alkaliphila</name>
    <dbReference type="NCBI Taxonomy" id="1783498"/>
    <lineage>
        <taxon>Bacteria</taxon>
        <taxon>Bacillati</taxon>
        <taxon>Actinomycetota</taxon>
        <taxon>Actinomycetes</taxon>
        <taxon>Jiangellales</taxon>
        <taxon>Jiangellaceae</taxon>
        <taxon>Phytoactinopolyspora</taxon>
    </lineage>
</organism>
<sequence>MAGRLPGPEARWAFSTLGCSGASWDELAALAGRHGFEGLELRVADDEPLRIGLPAHEAKVAARRLAGAGLSVVALNTYVRLCAPFEPDERRDHQSRHLSALVTLAQGAGASGIRVFMRDDDASPGPGMTAGEERALRRIVAVTGQCREAGIRIFVETHDSHSRGDRTARFLSSLDRHVPGHPCEVVWDAAHSWSHGEDPAETFEAVAPWLAYVQVKDIRAADDPVPVMIGEGSYPIDRLMITLAAAGWRGWLSLEWERKWHPELPALDAALARVREWVRS</sequence>
<evidence type="ECO:0000313" key="3">
    <source>
        <dbReference type="Proteomes" id="UP000469185"/>
    </source>
</evidence>
<name>A0A6N9YK89_9ACTN</name>
<dbReference type="SUPFAM" id="SSF51658">
    <property type="entry name" value="Xylose isomerase-like"/>
    <property type="match status" value="1"/>
</dbReference>
<dbReference type="Proteomes" id="UP000469185">
    <property type="component" value="Unassembled WGS sequence"/>
</dbReference>
<comment type="caution">
    <text evidence="2">The sequence shown here is derived from an EMBL/GenBank/DDBJ whole genome shotgun (WGS) entry which is preliminary data.</text>
</comment>
<dbReference type="InterPro" id="IPR036237">
    <property type="entry name" value="Xyl_isomerase-like_sf"/>
</dbReference>
<proteinExistence type="predicted"/>
<dbReference type="InterPro" id="IPR013022">
    <property type="entry name" value="Xyl_isomerase-like_TIM-brl"/>
</dbReference>
<dbReference type="PANTHER" id="PTHR12110">
    <property type="entry name" value="HYDROXYPYRUVATE ISOMERASE"/>
    <property type="match status" value="1"/>
</dbReference>
<keyword evidence="2" id="KW-0413">Isomerase</keyword>
<accession>A0A6N9YK89</accession>
<gene>
    <name evidence="2" type="ORF">G1H11_08165</name>
</gene>
<evidence type="ECO:0000259" key="1">
    <source>
        <dbReference type="Pfam" id="PF01261"/>
    </source>
</evidence>
<dbReference type="EMBL" id="JAAGOB010000003">
    <property type="protein sequence ID" value="NED95289.1"/>
    <property type="molecule type" value="Genomic_DNA"/>
</dbReference>
<dbReference type="InterPro" id="IPR050312">
    <property type="entry name" value="IolE/XylAMocC-like"/>
</dbReference>
<dbReference type="AlphaFoldDB" id="A0A6N9YK89"/>
<dbReference type="Pfam" id="PF01261">
    <property type="entry name" value="AP_endonuc_2"/>
    <property type="match status" value="1"/>
</dbReference>
<keyword evidence="3" id="KW-1185">Reference proteome</keyword>
<evidence type="ECO:0000313" key="2">
    <source>
        <dbReference type="EMBL" id="NED95289.1"/>
    </source>
</evidence>